<accession>A0A0V1BEY8</accession>
<proteinExistence type="predicted"/>
<evidence type="ECO:0000256" key="5">
    <source>
        <dbReference type="ARBA" id="ARBA00022759"/>
    </source>
</evidence>
<feature type="region of interest" description="Disordered" evidence="8">
    <location>
        <begin position="20"/>
        <end position="53"/>
    </location>
</feature>
<keyword evidence="4" id="KW-0540">Nuclease</keyword>
<keyword evidence="5" id="KW-0255">Endonuclease</keyword>
<evidence type="ECO:0000313" key="11">
    <source>
        <dbReference type="Proteomes" id="UP000054776"/>
    </source>
</evidence>
<dbReference type="Pfam" id="PF17921">
    <property type="entry name" value="Integrase_H2C2"/>
    <property type="match status" value="1"/>
</dbReference>
<dbReference type="PROSITE" id="PS50994">
    <property type="entry name" value="INTEGRASE"/>
    <property type="match status" value="1"/>
</dbReference>
<keyword evidence="3" id="KW-0548">Nucleotidyltransferase</keyword>
<organism evidence="10 11">
    <name type="scientific">Trichinella spiralis</name>
    <name type="common">Trichina worm</name>
    <dbReference type="NCBI Taxonomy" id="6334"/>
    <lineage>
        <taxon>Eukaryota</taxon>
        <taxon>Metazoa</taxon>
        <taxon>Ecdysozoa</taxon>
        <taxon>Nematoda</taxon>
        <taxon>Enoplea</taxon>
        <taxon>Dorylaimia</taxon>
        <taxon>Trichinellida</taxon>
        <taxon>Trichinellidae</taxon>
        <taxon>Trichinella</taxon>
    </lineage>
</organism>
<evidence type="ECO:0000256" key="2">
    <source>
        <dbReference type="ARBA" id="ARBA00022679"/>
    </source>
</evidence>
<evidence type="ECO:0000256" key="7">
    <source>
        <dbReference type="ARBA" id="ARBA00022918"/>
    </source>
</evidence>
<feature type="region of interest" description="Disordered" evidence="8">
    <location>
        <begin position="935"/>
        <end position="973"/>
    </location>
</feature>
<evidence type="ECO:0000256" key="6">
    <source>
        <dbReference type="ARBA" id="ARBA00022801"/>
    </source>
</evidence>
<dbReference type="FunFam" id="3.30.70.270:FF:000045">
    <property type="entry name" value="Transposon Tf2-7 polyprotein"/>
    <property type="match status" value="1"/>
</dbReference>
<dbReference type="Gene3D" id="1.10.340.70">
    <property type="match status" value="1"/>
</dbReference>
<gene>
    <name evidence="10" type="primary">K02A2.6</name>
    <name evidence="10" type="ORF">T01_5966</name>
</gene>
<dbReference type="InterPro" id="IPR043502">
    <property type="entry name" value="DNA/RNA_pol_sf"/>
</dbReference>
<dbReference type="Gene3D" id="3.30.420.10">
    <property type="entry name" value="Ribonuclease H-like superfamily/Ribonuclease H"/>
    <property type="match status" value="1"/>
</dbReference>
<dbReference type="eggNOG" id="KOG0017">
    <property type="taxonomic scope" value="Eukaryota"/>
</dbReference>
<dbReference type="InterPro" id="IPR043128">
    <property type="entry name" value="Rev_trsase/Diguanyl_cyclase"/>
</dbReference>
<dbReference type="InterPro" id="IPR012337">
    <property type="entry name" value="RNaseH-like_sf"/>
</dbReference>
<dbReference type="InterPro" id="IPR041588">
    <property type="entry name" value="Integrase_H2C2"/>
</dbReference>
<evidence type="ECO:0000256" key="4">
    <source>
        <dbReference type="ARBA" id="ARBA00022722"/>
    </source>
</evidence>
<keyword evidence="7" id="KW-0695">RNA-directed DNA polymerase</keyword>
<evidence type="ECO:0000256" key="1">
    <source>
        <dbReference type="ARBA" id="ARBA00012493"/>
    </source>
</evidence>
<protein>
    <recommendedName>
        <fullName evidence="1">RNA-directed DNA polymerase</fullName>
        <ecNumber evidence="1">2.7.7.49</ecNumber>
    </recommendedName>
</protein>
<dbReference type="EMBL" id="JYDH01000054">
    <property type="protein sequence ID" value="KRY35448.1"/>
    <property type="molecule type" value="Genomic_DNA"/>
</dbReference>
<dbReference type="Pfam" id="PF17917">
    <property type="entry name" value="RT_RNaseH"/>
    <property type="match status" value="1"/>
</dbReference>
<keyword evidence="11" id="KW-1185">Reference proteome</keyword>
<dbReference type="InterPro" id="IPR041373">
    <property type="entry name" value="RT_RNaseH"/>
</dbReference>
<dbReference type="GO" id="GO:0003964">
    <property type="term" value="F:RNA-directed DNA polymerase activity"/>
    <property type="evidence" value="ECO:0007669"/>
    <property type="project" value="UniProtKB-KW"/>
</dbReference>
<dbReference type="InterPro" id="IPR036397">
    <property type="entry name" value="RNaseH_sf"/>
</dbReference>
<dbReference type="SUPFAM" id="SSF53098">
    <property type="entry name" value="Ribonuclease H-like"/>
    <property type="match status" value="1"/>
</dbReference>
<dbReference type="Gene3D" id="3.30.70.270">
    <property type="match status" value="1"/>
</dbReference>
<evidence type="ECO:0000313" key="10">
    <source>
        <dbReference type="EMBL" id="KRY35448.1"/>
    </source>
</evidence>
<keyword evidence="2" id="KW-0808">Transferase</keyword>
<dbReference type="GO" id="GO:0003676">
    <property type="term" value="F:nucleic acid binding"/>
    <property type="evidence" value="ECO:0007669"/>
    <property type="project" value="InterPro"/>
</dbReference>
<dbReference type="PANTHER" id="PTHR37984">
    <property type="entry name" value="PROTEIN CBG26694"/>
    <property type="match status" value="1"/>
</dbReference>
<dbReference type="GO" id="GO:0042575">
    <property type="term" value="C:DNA polymerase complex"/>
    <property type="evidence" value="ECO:0007669"/>
    <property type="project" value="UniProtKB-ARBA"/>
</dbReference>
<dbReference type="InterPro" id="IPR001584">
    <property type="entry name" value="Integrase_cat-core"/>
</dbReference>
<dbReference type="GO" id="GO:0016787">
    <property type="term" value="F:hydrolase activity"/>
    <property type="evidence" value="ECO:0007669"/>
    <property type="project" value="UniProtKB-KW"/>
</dbReference>
<dbReference type="Proteomes" id="UP000054776">
    <property type="component" value="Unassembled WGS sequence"/>
</dbReference>
<keyword evidence="6" id="KW-0378">Hydrolase</keyword>
<evidence type="ECO:0000259" key="9">
    <source>
        <dbReference type="PROSITE" id="PS50994"/>
    </source>
</evidence>
<feature type="domain" description="Integrase catalytic" evidence="9">
    <location>
        <begin position="682"/>
        <end position="842"/>
    </location>
</feature>
<dbReference type="PANTHER" id="PTHR37984:SF12">
    <property type="entry name" value="RIBONUCLEASE H"/>
    <property type="match status" value="1"/>
</dbReference>
<reference evidence="10 11" key="1">
    <citation type="submission" date="2015-01" db="EMBL/GenBank/DDBJ databases">
        <title>Evolution of Trichinella species and genotypes.</title>
        <authorList>
            <person name="Korhonen P.K."/>
            <person name="Edoardo P."/>
            <person name="Giuseppe L.R."/>
            <person name="Gasser R.B."/>
        </authorList>
    </citation>
    <scope>NUCLEOTIDE SEQUENCE [LARGE SCALE GENOMIC DNA]</scope>
    <source>
        <strain evidence="10">ISS3</strain>
    </source>
</reference>
<dbReference type="InterPro" id="IPR050951">
    <property type="entry name" value="Retrovirus_Pol_polyprotein"/>
</dbReference>
<dbReference type="GO" id="GO:0004519">
    <property type="term" value="F:endonuclease activity"/>
    <property type="evidence" value="ECO:0007669"/>
    <property type="project" value="UniProtKB-KW"/>
</dbReference>
<feature type="region of interest" description="Disordered" evidence="8">
    <location>
        <begin position="1298"/>
        <end position="1318"/>
    </location>
</feature>
<dbReference type="GO" id="GO:0015074">
    <property type="term" value="P:DNA integration"/>
    <property type="evidence" value="ECO:0007669"/>
    <property type="project" value="InterPro"/>
</dbReference>
<dbReference type="FunFam" id="3.30.420.10:FF:000063">
    <property type="entry name" value="Retrovirus-related Pol polyprotein from transposon 297-like Protein"/>
    <property type="match status" value="1"/>
</dbReference>
<dbReference type="EC" id="2.7.7.49" evidence="1"/>
<sequence length="1548" mass="180074">MKQQSKRYRPLMLWHLDETHSANRKSEKNVGCTGREQGAKNQRRQPCSKGKYAGTIGEKRKKSYIPFYKYIKQHDSFRNKRKFNRRRKDHADDEGIHRSIRSKILCKNSSKEKKISMVILLQAVQEGRALHTELPTAALQKKKRLLVTTLVFSTKKQKALVSSDEVYTMTVFKCNFRRKFPTNNAMPRRRKDHADDEGIHRSIRSKILCKNSSKEKKISMVILLQAVQEGRALHTELPTDLDLNVTLICMKARKVPFALREKTDAELDKLVEQGVLEPMNHPTQRKSLAKLDLAQAYQQLTVDDATADAQTIITHRGAFRVKRFKIDATGIHPAKAKVQAIQDAPTPKNKQQLQAFLGLLNFYHSFLKDKATVAEQLHRLLDKNARWIWTSKHEKAFRDVKRLLSSDAVLTHYDGEKPMRCIATWFGAVLCHKLSSTQEIPITFYSRTLSTMERNYGQIDKEALAVIAGVKKFHEYLYGRQFTIITDHKPLFGLFVPKKETPQILSPRMLRWSILLNAYDYTINYRPGKEIANADALSRLPKQSTENNDSHNPVILSLETIDNSPLHSKDITRITAKDPILTRVLSWAWRSWPKSVSDERLKPYVTRQHELSIHNGCLLWGSRVIIPLQARHKIFKELHIGHPGIVRMKALSRSYVWWPKLDSEIENLVRTCELCQQSRASPPHAPVHKWESPRIPWSRIHVELAGPIYGKNFLIVVDAFSKWLEVRVLKNTTSESVISCLRQIFSIHGLPDIIVSDNGTQFTSHIFQEYLNKGGIKHITSASFHPSSNGQAERMVRITKEFLKKMTQRDWEYDLANFSFCQHVTPCTTAGKSPAELLMNRRLRTVLDRLQPDVELEDLDKNFEKVRTFQTYDQVYARNYSSEKTWKPATFVTQTGPPSYQVQTEDGQLWPRHIDQRKSNHRKIKLEKKTVEAIPEEDTAVVTTPREESAAASPSPDIESVGQQRSSTRKRRPPERLRDYELIDKICLLQQIGIREEILDSIELFFYSDFSPYNYSLFAYDEKARLCSPLYDLPEENIIDNRSEQLYDLQFYKVTHCLPAEGFMYSFEEEVEENVNKINAVKLKATAEICIVERHPFNENFFLKRTGMLFLQSLELCLAHCRVVSGRSKCNAVLFSGEEKVCLLLRQNQPLQSRDVMRKSASQLFTLNYCYYNMTESSQRRDYNGRGNKINLRIGSMRVQCTVHEIPLLRKHMKQQCLLWKSKTLRHCIKFCARQYRANLCNAVYFEAEEKTCLHLLLNASQALHEYTESKKETIHFIEKCVEVAERQEYQQESAINRIQSDETSLSSPSRPRSSRTHNVHEQELDFFHYVAAEDVHEQYTKLYEFFEVCKIQVLNIGIIRNAFAIQIRRKIYSLNRCLHICRRHTSCMAILYSKLDHQCKKIFKGRSGNLILVQDDELVLALKECFKDRPAERKCNADPVVYYFKETHEICAVEIYKQKNLTSWEVITISKDVSNFRRYCTVNQELWLICITKEEKTDRQRMEVPRNQPLMYERAASRGVSARQGIKFQSTYLGAPLWREPSYILER</sequence>
<dbReference type="CDD" id="cd09274">
    <property type="entry name" value="RNase_HI_RT_Ty3"/>
    <property type="match status" value="1"/>
</dbReference>
<dbReference type="OrthoDB" id="5920039at2759"/>
<dbReference type="FunFam" id="1.10.340.70:FF:000003">
    <property type="entry name" value="Protein CBG25708"/>
    <property type="match status" value="1"/>
</dbReference>
<evidence type="ECO:0000256" key="3">
    <source>
        <dbReference type="ARBA" id="ARBA00022695"/>
    </source>
</evidence>
<dbReference type="Pfam" id="PF00665">
    <property type="entry name" value="rve"/>
    <property type="match status" value="1"/>
</dbReference>
<evidence type="ECO:0000256" key="8">
    <source>
        <dbReference type="SAM" id="MobiDB-lite"/>
    </source>
</evidence>
<comment type="caution">
    <text evidence="10">The sequence shown here is derived from an EMBL/GenBank/DDBJ whole genome shotgun (WGS) entry which is preliminary data.</text>
</comment>
<name>A0A0V1BEY8_TRISP</name>
<dbReference type="SUPFAM" id="SSF56672">
    <property type="entry name" value="DNA/RNA polymerases"/>
    <property type="match status" value="1"/>
</dbReference>